<dbReference type="CDD" id="cd01483">
    <property type="entry name" value="E1_enzyme_family"/>
    <property type="match status" value="1"/>
</dbReference>
<sequence length="498" mass="56812">MTHQNLLVEYSLHIPPKMWQEFRQNMLDYRNSNEEVIGFFFCKPHQVSKRKIRYIPKAWVVPSPDCYEMQSVSGLVLTQQFHFYLLKQYLKEGLHVVHIHTHVGEIIPEFSSVDNYYEADYARFLAKNFPKKPRLISGVFNQSLEQSKFRIWDRKGKKSYDIKFSTNYLESTNSLEDNFQEHNIASTIQNYGAIDMTKLISNDRNLMFSRQKVFGETCQKQLGELKVSLIGCGGIGSIFAELLGRLGVRNWILIDSDRIEAVNLNRMPGATQKMVEQRWKKVDCVKHLIKKIYQTGSCVTTIPTAIDNEVARSAIATSDLIVVATDNHLSRKIAQELALEYMHPLICLGTHIDLNQCDRKPRMFCRVTIPPLGGGWCLMCGNIINLQKAAVESAPVQINQMVASAGYLEGVNDPAVFWLNSICASTAVGVIHGTVSGFLNVNAGIDWVYEFPNCVWHQTNTEYLETPDCYFCSNFDAFTAKSEEFSSESNVENMDYWL</sequence>
<dbReference type="EMBL" id="JHEG02000019">
    <property type="protein sequence ID" value="KIE13366.1"/>
    <property type="molecule type" value="Genomic_DNA"/>
</dbReference>
<dbReference type="Pfam" id="PF00899">
    <property type="entry name" value="ThiF"/>
    <property type="match status" value="1"/>
</dbReference>
<protein>
    <submittedName>
        <fullName evidence="2">Thiamine biosynthesis protein ThiF</fullName>
    </submittedName>
</protein>
<name>A0A0C1NKJ0_9CYAN</name>
<dbReference type="PANTHER" id="PTHR43267">
    <property type="entry name" value="TRNA THREONYLCARBAMOYLADENOSINE DEHYDRATASE"/>
    <property type="match status" value="1"/>
</dbReference>
<dbReference type="STRING" id="1479485.DA73_0208480"/>
<dbReference type="InterPro" id="IPR045886">
    <property type="entry name" value="ThiF/MoeB/HesA"/>
</dbReference>
<evidence type="ECO:0000313" key="2">
    <source>
        <dbReference type="EMBL" id="KIE13366.1"/>
    </source>
</evidence>
<dbReference type="InterPro" id="IPR000594">
    <property type="entry name" value="ThiF_NAD_FAD-bd"/>
</dbReference>
<dbReference type="Gene3D" id="3.40.50.720">
    <property type="entry name" value="NAD(P)-binding Rossmann-like Domain"/>
    <property type="match status" value="1"/>
</dbReference>
<gene>
    <name evidence="2" type="ORF">DA73_0208480</name>
</gene>
<dbReference type="GO" id="GO:0061504">
    <property type="term" value="P:cyclic threonylcarbamoyladenosine biosynthetic process"/>
    <property type="evidence" value="ECO:0007669"/>
    <property type="project" value="TreeGrafter"/>
</dbReference>
<dbReference type="GO" id="GO:0008641">
    <property type="term" value="F:ubiquitin-like modifier activating enzyme activity"/>
    <property type="evidence" value="ECO:0007669"/>
    <property type="project" value="InterPro"/>
</dbReference>
<dbReference type="AlphaFoldDB" id="A0A0C1NKJ0"/>
<organism evidence="2">
    <name type="scientific">Tolypothrix bouteillei VB521301</name>
    <dbReference type="NCBI Taxonomy" id="1479485"/>
    <lineage>
        <taxon>Bacteria</taxon>
        <taxon>Bacillati</taxon>
        <taxon>Cyanobacteriota</taxon>
        <taxon>Cyanophyceae</taxon>
        <taxon>Nostocales</taxon>
        <taxon>Tolypothrichaceae</taxon>
        <taxon>Tolypothrix</taxon>
    </lineage>
</organism>
<dbReference type="RefSeq" id="WP_038079038.1">
    <property type="nucleotide sequence ID" value="NZ_JHEG04000001.1"/>
</dbReference>
<proteinExistence type="predicted"/>
<dbReference type="PANTHER" id="PTHR43267:SF1">
    <property type="entry name" value="TRNA THREONYLCARBAMOYLADENOSINE DEHYDRATASE"/>
    <property type="match status" value="1"/>
</dbReference>
<feature type="domain" description="THIF-type NAD/FAD binding fold" evidence="1">
    <location>
        <begin position="212"/>
        <end position="350"/>
    </location>
</feature>
<dbReference type="GO" id="GO:0061503">
    <property type="term" value="F:tRNA threonylcarbamoyladenosine dehydratase"/>
    <property type="evidence" value="ECO:0007669"/>
    <property type="project" value="TreeGrafter"/>
</dbReference>
<dbReference type="SUPFAM" id="SSF69572">
    <property type="entry name" value="Activating enzymes of the ubiquitin-like proteins"/>
    <property type="match status" value="1"/>
</dbReference>
<dbReference type="InterPro" id="IPR035985">
    <property type="entry name" value="Ubiquitin-activating_enz"/>
</dbReference>
<accession>A0A0C1NKJ0</accession>
<comment type="caution">
    <text evidence="2">The sequence shown here is derived from an EMBL/GenBank/DDBJ whole genome shotgun (WGS) entry which is preliminary data.</text>
</comment>
<evidence type="ECO:0000259" key="1">
    <source>
        <dbReference type="Pfam" id="PF00899"/>
    </source>
</evidence>
<reference evidence="2" key="1">
    <citation type="journal article" date="2015" name="Genome Announc.">
        <title>Draft Genome Sequence of Tolypothrix boutellei Strain VB521301.</title>
        <authorList>
            <person name="Chandrababunaidu M.M."/>
            <person name="Singh D."/>
            <person name="Sen D."/>
            <person name="Bhan S."/>
            <person name="Das S."/>
            <person name="Gupta A."/>
            <person name="Adhikary S.P."/>
            <person name="Tripathy S."/>
        </authorList>
    </citation>
    <scope>NUCLEOTIDE SEQUENCE</scope>
    <source>
        <strain evidence="2">VB521301</strain>
    </source>
</reference>